<dbReference type="InterPro" id="IPR011990">
    <property type="entry name" value="TPR-like_helical_dom_sf"/>
</dbReference>
<dbReference type="HOGENOM" id="CLU_388154_0_0_4"/>
<accession>A0A0C6P3A5</accession>
<evidence type="ECO:0000313" key="1">
    <source>
        <dbReference type="EMBL" id="CCJ52654.1"/>
    </source>
</evidence>
<dbReference type="Gene3D" id="1.25.40.10">
    <property type="entry name" value="Tetratricopeptide repeat domain"/>
    <property type="match status" value="2"/>
</dbReference>
<dbReference type="EMBL" id="HE965806">
    <property type="protein sequence ID" value="CCJ52654.1"/>
    <property type="molecule type" value="Genomic_DNA"/>
</dbReference>
<dbReference type="SUPFAM" id="SSF48452">
    <property type="entry name" value="TPR-like"/>
    <property type="match status" value="1"/>
</dbReference>
<dbReference type="KEGG" id="bbh:BN112_0736"/>
<dbReference type="AlphaFoldDB" id="A0A0C6P3A5"/>
<reference evidence="1 2" key="1">
    <citation type="journal article" date="2012" name="BMC Genomics">
        <title>Comparative genomics of the classical Bordetella subspecies: the evolution and exchange of virulence-associated diversity amongst closely related pathogens.</title>
        <authorList>
            <person name="Park J."/>
            <person name="Zhang Y."/>
            <person name="Buboltz A.M."/>
            <person name="Zhang X."/>
            <person name="Schuster S.C."/>
            <person name="Ahuja U."/>
            <person name="Liu M."/>
            <person name="Miller J.F."/>
            <person name="Sebaihia M."/>
            <person name="Bentley S.D."/>
            <person name="Parkhill J."/>
            <person name="Harvill E.T."/>
        </authorList>
    </citation>
    <scope>NUCLEOTIDE SEQUENCE [LARGE SCALE GENOMIC DNA]</scope>
    <source>
        <strain evidence="1 2">253</strain>
    </source>
</reference>
<dbReference type="OrthoDB" id="8622636at2"/>
<dbReference type="RefSeq" id="WP_003811211.1">
    <property type="nucleotide sequence ID" value="NC_019382.1"/>
</dbReference>
<organism evidence="1 2">
    <name type="scientific">Bordetella bronchiseptica 253</name>
    <dbReference type="NCBI Taxonomy" id="568707"/>
    <lineage>
        <taxon>Bacteria</taxon>
        <taxon>Pseudomonadati</taxon>
        <taxon>Pseudomonadota</taxon>
        <taxon>Betaproteobacteria</taxon>
        <taxon>Burkholderiales</taxon>
        <taxon>Alcaligenaceae</taxon>
        <taxon>Bordetella</taxon>
    </lineage>
</organism>
<gene>
    <name evidence="1" type="primary">tviD</name>
    <name evidence="1" type="ORF">BN112_0736</name>
</gene>
<proteinExistence type="predicted"/>
<evidence type="ECO:0000313" key="2">
    <source>
        <dbReference type="Proteomes" id="UP000007564"/>
    </source>
</evidence>
<sequence>MIISTIGSCRVAGPVTKLQAQRSFVLDNRLLYGFTHNTKETIQAIRFMRGELRLPESLWPFISDQPFRNGNSTPPPQGAHYVVEISSVKVLELDGLYLQLVRFKEALSVCPDLRKIFFDHPGADQRGQRLQLLQATPSFARLATHIQHALTHTVVRSQTAAEIEEDLHAIAQLLGPKLVLVTHCNAKNATGELIAERAKMVARVAQAAARLGLVSVDPGALLAGFGQERGMPDEGLDTAHYTPAFAKLVGKEISDKLLGPAITDDAADSLHNLDFRACMERSKQSAQAHEWDLALLFANRAIELKPGSGSAYVLRARAVTALDQTEDMLEAWSLALATDSNRTPYVLRQAAEAAFYMRDHERAREWAEASLQKEDDDKTALLLGRIYTRLGMNTQAEQVFRRCAASDPARSLRFAARAHTPLADAASMVNALTTTPAADPGSVDGVRQTVLKRATREVRHAGRAGALLPSLGAFYAVRTLPSEHGAAHDADLINQAYRRLLRAYEDTPEYQNSDEAIALLADLAALPEVDPRYIQRAAKMLHAHGRKQAAAKCWEHLAGAELPAGRDTVALAASKLSQLEAHRTAASVYRRLANSGAMDTATAQEYIDKCLRALARSVRACITEERLRDAEQALASIREIDPGYAGLTSLQRSLSEAHKREFRSQRAQEATPADLMASAQRIIEASPLDRDANIELAVQNLRTGNLSESRRILERFLQSAPA</sequence>
<dbReference type="Proteomes" id="UP000007564">
    <property type="component" value="Chromosome"/>
</dbReference>
<dbReference type="GeneID" id="56479043"/>
<protein>
    <submittedName>
        <fullName evidence="1">Putative capsular polysaccharide biosynthesis protein</fullName>
    </submittedName>
</protein>
<name>A0A0C6P3A5_BORBO</name>